<dbReference type="PANTHER" id="PTHR11008">
    <property type="entry name" value="PROTEIN TAKEOUT-LIKE PROTEIN"/>
    <property type="match status" value="1"/>
</dbReference>
<keyword evidence="1" id="KW-0732">Signal</keyword>
<dbReference type="GO" id="GO:0005615">
    <property type="term" value="C:extracellular space"/>
    <property type="evidence" value="ECO:0007669"/>
    <property type="project" value="TreeGrafter"/>
</dbReference>
<evidence type="ECO:0000313" key="2">
    <source>
        <dbReference type="EMBL" id="KAB0796069.1"/>
    </source>
</evidence>
<organism evidence="2 3">
    <name type="scientific">Photinus pyralis</name>
    <name type="common">Common eastern firefly</name>
    <name type="synonym">Lampyris pyralis</name>
    <dbReference type="NCBI Taxonomy" id="7054"/>
    <lineage>
        <taxon>Eukaryota</taxon>
        <taxon>Metazoa</taxon>
        <taxon>Ecdysozoa</taxon>
        <taxon>Arthropoda</taxon>
        <taxon>Hexapoda</taxon>
        <taxon>Insecta</taxon>
        <taxon>Pterygota</taxon>
        <taxon>Neoptera</taxon>
        <taxon>Endopterygota</taxon>
        <taxon>Coleoptera</taxon>
        <taxon>Polyphaga</taxon>
        <taxon>Elateriformia</taxon>
        <taxon>Elateroidea</taxon>
        <taxon>Lampyridae</taxon>
        <taxon>Lampyrinae</taxon>
        <taxon>Photinus</taxon>
    </lineage>
</organism>
<proteinExistence type="predicted"/>
<dbReference type="Gene3D" id="3.15.10.30">
    <property type="entry name" value="Haemolymph juvenile hormone binding protein"/>
    <property type="match status" value="1"/>
</dbReference>
<dbReference type="InterPro" id="IPR010562">
    <property type="entry name" value="Haemolymph_juvenile_hormone-bd"/>
</dbReference>
<dbReference type="SMART" id="SM00700">
    <property type="entry name" value="JHBP"/>
    <property type="match status" value="1"/>
</dbReference>
<dbReference type="AlphaFoldDB" id="A0A5N4AFJ4"/>
<evidence type="ECO:0000313" key="3">
    <source>
        <dbReference type="Proteomes" id="UP000327044"/>
    </source>
</evidence>
<dbReference type="InParanoid" id="A0A5N4AFJ4"/>
<evidence type="ECO:0000256" key="1">
    <source>
        <dbReference type="SAM" id="SignalP"/>
    </source>
</evidence>
<keyword evidence="3" id="KW-1185">Reference proteome</keyword>
<protein>
    <submittedName>
        <fullName evidence="2">Uncharacterized protein</fullName>
    </submittedName>
</protein>
<reference evidence="2 3" key="1">
    <citation type="journal article" date="2018" name="Elife">
        <title>Firefly genomes illuminate parallel origins of bioluminescence in beetles.</title>
        <authorList>
            <person name="Fallon T.R."/>
            <person name="Lower S.E."/>
            <person name="Chang C.H."/>
            <person name="Bessho-Uehara M."/>
            <person name="Martin G.J."/>
            <person name="Bewick A.J."/>
            <person name="Behringer M."/>
            <person name="Debat H.J."/>
            <person name="Wong I."/>
            <person name="Day J.C."/>
            <person name="Suvorov A."/>
            <person name="Silva C.J."/>
            <person name="Stanger-Hall K.F."/>
            <person name="Hall D.W."/>
            <person name="Schmitz R.J."/>
            <person name="Nelson D.R."/>
            <person name="Lewis S.M."/>
            <person name="Shigenobu S."/>
            <person name="Bybee S.M."/>
            <person name="Larracuente A.M."/>
            <person name="Oba Y."/>
            <person name="Weng J.K."/>
        </authorList>
    </citation>
    <scope>NUCLEOTIDE SEQUENCE [LARGE SCALE GENOMIC DNA]</scope>
    <source>
        <strain evidence="2">1611_PpyrPB1</strain>
        <tissue evidence="2">Whole body</tissue>
    </source>
</reference>
<comment type="caution">
    <text evidence="2">The sequence shown here is derived from an EMBL/GenBank/DDBJ whole genome shotgun (WGS) entry which is preliminary data.</text>
</comment>
<accession>A0A5N4AFJ4</accession>
<dbReference type="Pfam" id="PF06585">
    <property type="entry name" value="JHBP"/>
    <property type="match status" value="1"/>
</dbReference>
<gene>
    <name evidence="2" type="ORF">PPYR_10130</name>
</gene>
<feature type="chain" id="PRO_5024411654" evidence="1">
    <location>
        <begin position="17"/>
        <end position="245"/>
    </location>
</feature>
<sequence length="245" mass="27592">MGKILILSCLLSLAICASHKHKWKLCRPDEENKKQCVEDLTQDVMLAFMHGVPEHQLPVLLEPLKIEHASLLHDIKTPPIKFVGEYTNIRMYNLTVCNITKIDFEHHAHEFSYQYHFSNPQIKGFADFNYKDLILDGKNLSCSGQGSWSYDDADVVFGITVKVDHKPHGAVSAQVTDSTLKFLKATLSVNYVSEESPERAEGLNALVKDHAQAIYDGVIQDFAGIYNTAIRNVVNEILSRVPLKL</sequence>
<name>A0A5N4AFJ4_PHOPY</name>
<dbReference type="Proteomes" id="UP000327044">
    <property type="component" value="Unassembled WGS sequence"/>
</dbReference>
<dbReference type="PANTHER" id="PTHR11008:SF41">
    <property type="entry name" value="RE70318P"/>
    <property type="match status" value="1"/>
</dbReference>
<dbReference type="InterPro" id="IPR038606">
    <property type="entry name" value="To_sf"/>
</dbReference>
<dbReference type="EMBL" id="VVIM01000007">
    <property type="protein sequence ID" value="KAB0796069.1"/>
    <property type="molecule type" value="Genomic_DNA"/>
</dbReference>
<feature type="signal peptide" evidence="1">
    <location>
        <begin position="1"/>
        <end position="16"/>
    </location>
</feature>